<dbReference type="RefSeq" id="WP_069947225.1">
    <property type="nucleotide sequence ID" value="NZ_CP014143.1"/>
</dbReference>
<keyword evidence="2" id="KW-1185">Reference proteome</keyword>
<name>A0A1C9W7Q9_9GAMM</name>
<evidence type="ECO:0000313" key="2">
    <source>
        <dbReference type="Proteomes" id="UP000095672"/>
    </source>
</evidence>
<reference evidence="2" key="1">
    <citation type="submission" date="2016-01" db="EMBL/GenBank/DDBJ databases">
        <title>Complete genome sequence of Microbulbifer sp. CCB-MM1, a halophile isolated from Matang Mangrove Forest, Perak.</title>
        <authorList>
            <person name="Moh T.H."/>
            <person name="Dinesh B."/>
            <person name="Lau N.-S."/>
            <person name="Go F."/>
            <person name="Alexander Chong S.-C."/>
        </authorList>
    </citation>
    <scope>NUCLEOTIDE SEQUENCE [LARGE SCALE GENOMIC DNA]</scope>
    <source>
        <strain evidence="2">CCB-MM1</strain>
    </source>
</reference>
<dbReference type="Pfam" id="PF11964">
    <property type="entry name" value="SpoIIAA-like"/>
    <property type="match status" value="1"/>
</dbReference>
<dbReference type="OrthoDB" id="7619266at2"/>
<accession>A0A1C9W7Q9</accession>
<dbReference type="SUPFAM" id="SSF52091">
    <property type="entry name" value="SpoIIaa-like"/>
    <property type="match status" value="1"/>
</dbReference>
<dbReference type="Proteomes" id="UP000095672">
    <property type="component" value="Chromosome"/>
</dbReference>
<dbReference type="AlphaFoldDB" id="A0A1C9W7Q9"/>
<dbReference type="STRING" id="1769779.AUP74_01749"/>
<proteinExistence type="predicted"/>
<dbReference type="InterPro" id="IPR036513">
    <property type="entry name" value="STAS_dom_sf"/>
</dbReference>
<dbReference type="InterPro" id="IPR021866">
    <property type="entry name" value="SpoIIAA-like"/>
</dbReference>
<dbReference type="EMBL" id="CP014143">
    <property type="protein sequence ID" value="AOS97180.1"/>
    <property type="molecule type" value="Genomic_DNA"/>
</dbReference>
<dbReference type="Gene3D" id="3.40.50.10600">
    <property type="entry name" value="SpoIIaa-like domains"/>
    <property type="match status" value="1"/>
</dbReference>
<evidence type="ECO:0008006" key="3">
    <source>
        <dbReference type="Google" id="ProtNLM"/>
    </source>
</evidence>
<sequence length="127" mass="14431">MLSIKKNGKNRLDIDFSGDLNGTEMEKALDDFVARSQDIEEGRMLYRIRDFHLPSFGAMMIKLSRIPELLRTMGHYDRVALLTDTDWLQTAAELEGKLFPGLDIKAFDLDEEDEAEAWLVQGVAQPA</sequence>
<gene>
    <name evidence="1" type="ORF">AUP74_01749</name>
</gene>
<protein>
    <recommendedName>
        <fullName evidence="3">SpoIIAA-like protein</fullName>
    </recommendedName>
</protein>
<organism evidence="1 2">
    <name type="scientific">Microbulbifer aggregans</name>
    <dbReference type="NCBI Taxonomy" id="1769779"/>
    <lineage>
        <taxon>Bacteria</taxon>
        <taxon>Pseudomonadati</taxon>
        <taxon>Pseudomonadota</taxon>
        <taxon>Gammaproteobacteria</taxon>
        <taxon>Cellvibrionales</taxon>
        <taxon>Microbulbiferaceae</taxon>
        <taxon>Microbulbifer</taxon>
    </lineage>
</organism>
<dbReference type="InterPro" id="IPR038396">
    <property type="entry name" value="SpoIIAA-like_sf"/>
</dbReference>
<evidence type="ECO:0000313" key="1">
    <source>
        <dbReference type="EMBL" id="AOS97180.1"/>
    </source>
</evidence>
<dbReference type="KEGG" id="micc:AUP74_01749"/>